<proteinExistence type="predicted"/>
<gene>
    <name evidence="3" type="ORF">HNR48_000843</name>
</gene>
<dbReference type="EMBL" id="JACHHT010000001">
    <property type="protein sequence ID" value="MBB6520565.1"/>
    <property type="molecule type" value="Genomic_DNA"/>
</dbReference>
<sequence length="151" mass="17178">MKTLWKASGFVTAVLGLLLCFPLVAAVAETKLYKWVDANGNVHYSDKKPKGQAAEDISDKLPAANIDSSHEKLPSLDNVRQLRQQDAERKQKQQAAQAKRRQKACSNARRNLSRYSSRSYFRYRPENEKISETQRQEMVKKAKAQVQAHCS</sequence>
<evidence type="ECO:0000313" key="3">
    <source>
        <dbReference type="EMBL" id="MBB6520565.1"/>
    </source>
</evidence>
<feature type="compositionally biased region" description="Basic and acidic residues" evidence="1">
    <location>
        <begin position="123"/>
        <end position="140"/>
    </location>
</feature>
<dbReference type="RefSeq" id="WP_166850867.1">
    <property type="nucleotide sequence ID" value="NZ_JAAONY010000001.1"/>
</dbReference>
<name>A0A7X0JQU2_9GAMM</name>
<dbReference type="Proteomes" id="UP000528457">
    <property type="component" value="Unassembled WGS sequence"/>
</dbReference>
<feature type="region of interest" description="Disordered" evidence="1">
    <location>
        <begin position="44"/>
        <end position="151"/>
    </location>
</feature>
<feature type="compositionally biased region" description="Low complexity" evidence="1">
    <location>
        <begin position="109"/>
        <end position="122"/>
    </location>
</feature>
<evidence type="ECO:0000259" key="2">
    <source>
        <dbReference type="Pfam" id="PF13511"/>
    </source>
</evidence>
<dbReference type="AlphaFoldDB" id="A0A7X0JQU2"/>
<reference evidence="3 4" key="1">
    <citation type="submission" date="2020-08" db="EMBL/GenBank/DDBJ databases">
        <title>Genomic Encyclopedia of Type Strains, Phase IV (KMG-IV): sequencing the most valuable type-strain genomes for metagenomic binning, comparative biology and taxonomic classification.</title>
        <authorList>
            <person name="Goeker M."/>
        </authorList>
    </citation>
    <scope>NUCLEOTIDE SEQUENCE [LARGE SCALE GENOMIC DNA]</scope>
    <source>
        <strain evidence="3 4">DSM 22368</strain>
    </source>
</reference>
<dbReference type="InterPro" id="IPR025392">
    <property type="entry name" value="DUF4124"/>
</dbReference>
<comment type="caution">
    <text evidence="3">The sequence shown here is derived from an EMBL/GenBank/DDBJ whole genome shotgun (WGS) entry which is preliminary data.</text>
</comment>
<dbReference type="InParanoid" id="A0A7X0JQU2"/>
<dbReference type="Pfam" id="PF13511">
    <property type="entry name" value="DUF4124"/>
    <property type="match status" value="1"/>
</dbReference>
<accession>A0A7X0JQU2</accession>
<evidence type="ECO:0000256" key="1">
    <source>
        <dbReference type="SAM" id="MobiDB-lite"/>
    </source>
</evidence>
<keyword evidence="4" id="KW-1185">Reference proteome</keyword>
<protein>
    <recommendedName>
        <fullName evidence="2">DUF4124 domain-containing protein</fullName>
    </recommendedName>
</protein>
<organism evidence="3 4">
    <name type="scientific">Pseudoteredinibacter isoporae</name>
    <dbReference type="NCBI Taxonomy" id="570281"/>
    <lineage>
        <taxon>Bacteria</taxon>
        <taxon>Pseudomonadati</taxon>
        <taxon>Pseudomonadota</taxon>
        <taxon>Gammaproteobacteria</taxon>
        <taxon>Cellvibrionales</taxon>
        <taxon>Cellvibrionaceae</taxon>
        <taxon>Pseudoteredinibacter</taxon>
    </lineage>
</organism>
<evidence type="ECO:0000313" key="4">
    <source>
        <dbReference type="Proteomes" id="UP000528457"/>
    </source>
</evidence>
<feature type="domain" description="DUF4124" evidence="2">
    <location>
        <begin position="20"/>
        <end position="58"/>
    </location>
</feature>